<sequence>MVFYYNKDGYLISRENYNYYHVEEDSLHLTERTTYKYPAVGIKTGITKNVKSKKNIGSSSYTMIAIDSMAVHLNQQNNITKMIYHLDEKQRIKLIEATMFNTKMDKEIANYTTEMTFENDMIIKMTVRNKRTDPEGNTLEVVNVLKDDKGNIIHKELKDNNGVIVNIVDRTYEYN</sequence>
<evidence type="ECO:0000313" key="1">
    <source>
        <dbReference type="EMBL" id="AGC77848.1"/>
    </source>
</evidence>
<dbReference type="Proteomes" id="UP000011173">
    <property type="component" value="Chromosome"/>
</dbReference>
<protein>
    <submittedName>
        <fullName evidence="1">Uncharacterized protein</fullName>
    </submittedName>
</protein>
<reference evidence="1 2" key="1">
    <citation type="journal article" date="2013" name="Genome Biol. Evol.">
        <title>Genomic makeup of the marine flavobacterium Nonlabens (Donghaeana) dokdonensis DSW-6 and identification of a novel class of rhodopsins.</title>
        <authorList>
            <person name="Kwon S.K."/>
            <person name="Kim B.K."/>
            <person name="Song J.Y."/>
            <person name="Kwak M.J."/>
            <person name="Lee C.H."/>
            <person name="Yoon J.H."/>
            <person name="Oh T.K."/>
            <person name="Kim J.F."/>
        </authorList>
    </citation>
    <scope>NUCLEOTIDE SEQUENCE [LARGE SCALE GENOMIC DNA]</scope>
    <source>
        <strain evidence="2">DSM 17205 / KCTC 12402 / DSW-6</strain>
    </source>
</reference>
<dbReference type="RefSeq" id="WP_015363345.1">
    <property type="nucleotide sequence ID" value="NC_020156.1"/>
</dbReference>
<accession>L7WG22</accession>
<dbReference type="HOGENOM" id="CLU_1530988_0_0_10"/>
<dbReference type="KEGG" id="ndo:DDD_2721"/>
<organism evidence="1 2">
    <name type="scientific">Nonlabens dokdonensis (strain DSM 17205 / KCTC 12402 / DSW-6)</name>
    <name type="common">Donghaeana dokdonensis</name>
    <dbReference type="NCBI Taxonomy" id="592029"/>
    <lineage>
        <taxon>Bacteria</taxon>
        <taxon>Pseudomonadati</taxon>
        <taxon>Bacteroidota</taxon>
        <taxon>Flavobacteriia</taxon>
        <taxon>Flavobacteriales</taxon>
        <taxon>Flavobacteriaceae</taxon>
        <taxon>Nonlabens</taxon>
    </lineage>
</organism>
<gene>
    <name evidence="1" type="ordered locus">DDD_2721</name>
</gene>
<proteinExistence type="predicted"/>
<name>L7WG22_NONDD</name>
<dbReference type="AlphaFoldDB" id="L7WG22"/>
<dbReference type="PATRIC" id="fig|592029.3.peg.2700"/>
<dbReference type="EMBL" id="CP001397">
    <property type="protein sequence ID" value="AGC77848.1"/>
    <property type="molecule type" value="Genomic_DNA"/>
</dbReference>
<evidence type="ECO:0000313" key="2">
    <source>
        <dbReference type="Proteomes" id="UP000011173"/>
    </source>
</evidence>